<dbReference type="CDD" id="cd09884">
    <property type="entry name" value="PIN_Smg5-like"/>
    <property type="match status" value="1"/>
</dbReference>
<dbReference type="PANTHER" id="PTHR15696">
    <property type="entry name" value="SMG-7 SUPPRESSOR WITH MORPHOLOGICAL EFFECT ON GENITALIA PROTEIN 7"/>
    <property type="match status" value="1"/>
</dbReference>
<dbReference type="InterPro" id="IPR019458">
    <property type="entry name" value="Est1-like_N"/>
</dbReference>
<evidence type="ECO:0000256" key="5">
    <source>
        <dbReference type="ARBA" id="ARBA00023242"/>
    </source>
</evidence>
<dbReference type="Gene3D" id="3.40.50.1010">
    <property type="entry name" value="5'-nuclease"/>
    <property type="match status" value="1"/>
</dbReference>
<keyword evidence="3" id="KW-0963">Cytoplasm</keyword>
<evidence type="ECO:0000256" key="3">
    <source>
        <dbReference type="ARBA" id="ARBA00022490"/>
    </source>
</evidence>
<dbReference type="AlphaFoldDB" id="A0A8J6L817"/>
<feature type="domain" description="PIN" evidence="9">
    <location>
        <begin position="747"/>
        <end position="855"/>
    </location>
</feature>
<dbReference type="FunFam" id="1.25.40.10:FF:001076">
    <property type="entry name" value="protein SMG5-like"/>
    <property type="match status" value="1"/>
</dbReference>
<dbReference type="GO" id="GO:0042162">
    <property type="term" value="F:telomeric DNA binding"/>
    <property type="evidence" value="ECO:0007669"/>
    <property type="project" value="TreeGrafter"/>
</dbReference>
<feature type="domain" description="Telomerase activating protein Est1-like N-terminal" evidence="8">
    <location>
        <begin position="100"/>
        <end position="203"/>
    </location>
</feature>
<dbReference type="InterPro" id="IPR002716">
    <property type="entry name" value="PIN_dom"/>
</dbReference>
<dbReference type="Pfam" id="PF13638">
    <property type="entry name" value="PIN_4"/>
    <property type="match status" value="1"/>
</dbReference>
<dbReference type="GO" id="GO:0005697">
    <property type="term" value="C:telomerase holoenzyme complex"/>
    <property type="evidence" value="ECO:0007669"/>
    <property type="project" value="TreeGrafter"/>
</dbReference>
<dbReference type="InterPro" id="IPR045153">
    <property type="entry name" value="Est1/Ebs1-like"/>
</dbReference>
<evidence type="ECO:0000256" key="2">
    <source>
        <dbReference type="ARBA" id="ARBA00004496"/>
    </source>
</evidence>
<keyword evidence="4" id="KW-0866">Nonsense-mediated mRNA decay</keyword>
<evidence type="ECO:0000256" key="1">
    <source>
        <dbReference type="ARBA" id="ARBA00004123"/>
    </source>
</evidence>
<evidence type="ECO:0000313" key="11">
    <source>
        <dbReference type="Proteomes" id="UP000719412"/>
    </source>
</evidence>
<protein>
    <recommendedName>
        <fullName evidence="12">Protein SMG5</fullName>
    </recommendedName>
</protein>
<keyword evidence="11" id="KW-1185">Reference proteome</keyword>
<dbReference type="PANTHER" id="PTHR15696:SF7">
    <property type="entry name" value="NONSENSE-MEDIATED MRNA DECAY FACTOR"/>
    <property type="match status" value="1"/>
</dbReference>
<evidence type="ECO:0000256" key="6">
    <source>
        <dbReference type="SAM" id="MobiDB-lite"/>
    </source>
</evidence>
<name>A0A8J6L817_TENMO</name>
<evidence type="ECO:0000259" key="8">
    <source>
        <dbReference type="Pfam" id="PF10374"/>
    </source>
</evidence>
<evidence type="ECO:0000313" key="10">
    <source>
        <dbReference type="EMBL" id="KAH0810202.1"/>
    </source>
</evidence>
<evidence type="ECO:0000256" key="4">
    <source>
        <dbReference type="ARBA" id="ARBA00023161"/>
    </source>
</evidence>
<comment type="subcellular location">
    <subcellularLocation>
        <location evidence="2">Cytoplasm</location>
    </subcellularLocation>
    <subcellularLocation>
        <location evidence="1">Nucleus</location>
    </subcellularLocation>
</comment>
<dbReference type="Pfam" id="PF10374">
    <property type="entry name" value="EST1"/>
    <property type="match status" value="1"/>
</dbReference>
<organism evidence="10 11">
    <name type="scientific">Tenebrio molitor</name>
    <name type="common">Yellow mealworm beetle</name>
    <dbReference type="NCBI Taxonomy" id="7067"/>
    <lineage>
        <taxon>Eukaryota</taxon>
        <taxon>Metazoa</taxon>
        <taxon>Ecdysozoa</taxon>
        <taxon>Arthropoda</taxon>
        <taxon>Hexapoda</taxon>
        <taxon>Insecta</taxon>
        <taxon>Pterygota</taxon>
        <taxon>Neoptera</taxon>
        <taxon>Endopterygota</taxon>
        <taxon>Coleoptera</taxon>
        <taxon>Polyphaga</taxon>
        <taxon>Cucujiformia</taxon>
        <taxon>Tenebrionidae</taxon>
        <taxon>Tenebrio</taxon>
    </lineage>
</organism>
<dbReference type="GO" id="GO:0005737">
    <property type="term" value="C:cytoplasm"/>
    <property type="evidence" value="ECO:0007669"/>
    <property type="project" value="UniProtKB-SubCell"/>
</dbReference>
<dbReference type="Pfam" id="PF10373">
    <property type="entry name" value="EST1_DNA_bind"/>
    <property type="match status" value="1"/>
</dbReference>
<feature type="domain" description="DNA/RNA-binding" evidence="7">
    <location>
        <begin position="212"/>
        <end position="515"/>
    </location>
</feature>
<dbReference type="GO" id="GO:0070034">
    <property type="term" value="F:telomerase RNA binding"/>
    <property type="evidence" value="ECO:0007669"/>
    <property type="project" value="TreeGrafter"/>
</dbReference>
<comment type="caution">
    <text evidence="10">The sequence shown here is derived from an EMBL/GenBank/DDBJ whole genome shotgun (WGS) entry which is preliminary data.</text>
</comment>
<dbReference type="FunFam" id="3.40.50.1010:FF:000033">
    <property type="entry name" value="Blast:Protein SMG5"/>
    <property type="match status" value="1"/>
</dbReference>
<feature type="compositionally biased region" description="Basic and acidic residues" evidence="6">
    <location>
        <begin position="499"/>
        <end position="515"/>
    </location>
</feature>
<reference evidence="10" key="1">
    <citation type="journal article" date="2020" name="J Insects Food Feed">
        <title>The yellow mealworm (Tenebrio molitor) genome: a resource for the emerging insects as food and feed industry.</title>
        <authorList>
            <person name="Eriksson T."/>
            <person name="Andere A."/>
            <person name="Kelstrup H."/>
            <person name="Emery V."/>
            <person name="Picard C."/>
        </authorList>
    </citation>
    <scope>NUCLEOTIDE SEQUENCE</scope>
    <source>
        <strain evidence="10">Stoneville</strain>
        <tissue evidence="10">Whole head</tissue>
    </source>
</reference>
<gene>
    <name evidence="10" type="ORF">GEV33_012591</name>
</gene>
<feature type="region of interest" description="Disordered" evidence="6">
    <location>
        <begin position="446"/>
        <end position="515"/>
    </location>
</feature>
<evidence type="ECO:0000259" key="7">
    <source>
        <dbReference type="Pfam" id="PF10373"/>
    </source>
</evidence>
<sequence length="907" mass="103683">MKKVKNSTDIHQKQGLELSKKLYSIEKPESRHIFPPHNLNRTLVRRSTTEHAKRLDDARSCARNISDLFTPNLQVQRRKFCEYCERLIFSDPVLYGKKGEELLWRKGYYDVVSTAKKLKKKDYTPDEICNLQTHINAGIGFYHHMISKLQGEFNLNLNYVVDFSVGANPVKNDVRTECLEWASLSVHQCLIYLGDLSRYKLEVNPKSESTLAFRYYLQAISFKSDHGMPHNQMGTLAMNQNKFLDAVYHYMRCLACTVSFEGTVNNLHSLFDKNSKYLEQLPLEPNSDCISQSDKNDHLKRFIARFLLLIDIWYFNKKVTKVYSLCHQTYKDLEECLSMLKTSSCESPTESESVDTDSGGEHLNSDMIFKVTVICLLCISKLQKSNHHQASTAVAFTLAIYSQLVQNVSNHIQESVLNYPLPEVEVKIEQTNGIVKDLLKKSQRKRNASKLRRRKALSVESESDASEGENDVDSDVSSDDSFVSDSENVLAESSDEETDAKKSDENDKESVENEEKVDVIKKIKRMDVNDMLEIITEEGSLQAIKIINDWLMQDTEIIKSCGTSTRSLLRQITNMLNLININVKSSKLSGIKLNVNDAIKNEEKIPLSEDVVLKGIDILGKAHKNVDWNYLHKHGMNTKEESVTRIVKFMAFGRFLTAIEETGIGFDEHQNVFVCKTEENDEVKTSTAAVEDLEMQEAESASVINDKESDSKGQLMKMKHMGQLWLASEVRALENRVRGKASLSPYLVLDADALIKYTFMVKQLVHSRKFIVLIPSAVVSALDDLKREQSEARDAIRWLESQFHRGNRFFRAQRPQERASIPFIKYPKKKDKEMCTYIQIIECCYFLAEQQKGAANLITLLIGNQNVLTNGENKEFSYVGLAQSAGVSIESITQFYGKWKKSYKTRR</sequence>
<evidence type="ECO:0008006" key="12">
    <source>
        <dbReference type="Google" id="ProtNLM"/>
    </source>
</evidence>
<dbReference type="InterPro" id="IPR011990">
    <property type="entry name" value="TPR-like_helical_dom_sf"/>
</dbReference>
<proteinExistence type="predicted"/>
<dbReference type="GO" id="GO:0000184">
    <property type="term" value="P:nuclear-transcribed mRNA catabolic process, nonsense-mediated decay"/>
    <property type="evidence" value="ECO:0007669"/>
    <property type="project" value="UniProtKB-KW"/>
</dbReference>
<feature type="compositionally biased region" description="Acidic residues" evidence="6">
    <location>
        <begin position="461"/>
        <end position="478"/>
    </location>
</feature>
<reference evidence="10" key="2">
    <citation type="submission" date="2021-08" db="EMBL/GenBank/DDBJ databases">
        <authorList>
            <person name="Eriksson T."/>
        </authorList>
    </citation>
    <scope>NUCLEOTIDE SEQUENCE</scope>
    <source>
        <strain evidence="10">Stoneville</strain>
        <tissue evidence="10">Whole head</tissue>
    </source>
</reference>
<dbReference type="EMBL" id="JABDTM020027655">
    <property type="protein sequence ID" value="KAH0810202.1"/>
    <property type="molecule type" value="Genomic_DNA"/>
</dbReference>
<accession>A0A8J6L817</accession>
<feature type="compositionally biased region" description="Basic residues" evidence="6">
    <location>
        <begin position="446"/>
        <end position="456"/>
    </location>
</feature>
<dbReference type="Proteomes" id="UP000719412">
    <property type="component" value="Unassembled WGS sequence"/>
</dbReference>
<dbReference type="InterPro" id="IPR018834">
    <property type="entry name" value="DNA/RNA-bd_Est1-type"/>
</dbReference>
<evidence type="ECO:0000259" key="9">
    <source>
        <dbReference type="Pfam" id="PF13638"/>
    </source>
</evidence>
<dbReference type="Gene3D" id="1.25.40.10">
    <property type="entry name" value="Tetratricopeptide repeat domain"/>
    <property type="match status" value="1"/>
</dbReference>
<keyword evidence="5" id="KW-0539">Nucleus</keyword>
<dbReference type="SUPFAM" id="SSF48452">
    <property type="entry name" value="TPR-like"/>
    <property type="match status" value="1"/>
</dbReference>